<organism evidence="1 2">
    <name type="scientific">Rhizobium jaguaris</name>
    <dbReference type="NCBI Taxonomy" id="1312183"/>
    <lineage>
        <taxon>Bacteria</taxon>
        <taxon>Pseudomonadati</taxon>
        <taxon>Pseudomonadota</taxon>
        <taxon>Alphaproteobacteria</taxon>
        <taxon>Hyphomicrobiales</taxon>
        <taxon>Rhizobiaceae</taxon>
        <taxon>Rhizobium/Agrobacterium group</taxon>
        <taxon>Rhizobium</taxon>
    </lineage>
</organism>
<protein>
    <submittedName>
        <fullName evidence="1">Uncharacterized protein</fullName>
    </submittedName>
</protein>
<accession>A0A387G008</accession>
<keyword evidence="1" id="KW-0614">Plasmid</keyword>
<gene>
    <name evidence="1" type="ORF">CCGE525_34165</name>
</gene>
<dbReference type="EMBL" id="CP032696">
    <property type="protein sequence ID" value="AYG63893.1"/>
    <property type="molecule type" value="Genomic_DNA"/>
</dbReference>
<proteinExistence type="predicted"/>
<name>A0A387G008_9HYPH</name>
<keyword evidence="2" id="KW-1185">Reference proteome</keyword>
<geneLocation type="plasmid" evidence="2">
    <name>prccge525b</name>
</geneLocation>
<dbReference type="KEGG" id="rjg:CCGE525_34165"/>
<reference evidence="1 2" key="1">
    <citation type="submission" date="2018-10" db="EMBL/GenBank/DDBJ databases">
        <title>Rhizobium etli, R. leguminosarum and a new Rhizobium genospecies from Phaseolus dumosus.</title>
        <authorList>
            <person name="Ramirez-Puebla S.T."/>
            <person name="Rogel-Hernandez M.A."/>
            <person name="Guerrero G."/>
            <person name="Ormeno-Orrillo E."/>
            <person name="Martinez-Romero J.C."/>
            <person name="Negrete-Yankelevich S."/>
            <person name="Martinez-Romero E."/>
        </authorList>
    </citation>
    <scope>NUCLEOTIDE SEQUENCE [LARGE SCALE GENOMIC DNA]</scope>
    <source>
        <strain evidence="1 2">CCGE525</strain>
        <plasmid evidence="2">prccge525b</plasmid>
    </source>
</reference>
<evidence type="ECO:0000313" key="1">
    <source>
        <dbReference type="EMBL" id="AYG63893.1"/>
    </source>
</evidence>
<evidence type="ECO:0000313" key="2">
    <source>
        <dbReference type="Proteomes" id="UP000282195"/>
    </source>
</evidence>
<dbReference type="AlphaFoldDB" id="A0A387G008"/>
<dbReference type="Proteomes" id="UP000282195">
    <property type="component" value="Plasmid pRCCGE525b"/>
</dbReference>
<sequence>MGEAHNFFYSDYTLIFALGDSVEKRMNYFFQIWNRDFSVSANEGTCTFAYLFISRLSYVTTADGAVHLLVVLVRLKHTLPSCQ</sequence>